<accession>A0ABW0P245</accession>
<name>A0ABW0P245_9HYPH</name>
<dbReference type="RefSeq" id="WP_377816588.1">
    <property type="nucleotide sequence ID" value="NZ_JBHSLU010000017.1"/>
</dbReference>
<dbReference type="Proteomes" id="UP001596060">
    <property type="component" value="Unassembled WGS sequence"/>
</dbReference>
<dbReference type="EMBL" id="JBHSLU010000017">
    <property type="protein sequence ID" value="MFC5505447.1"/>
    <property type="molecule type" value="Genomic_DNA"/>
</dbReference>
<organism evidence="1 2">
    <name type="scientific">Bosea massiliensis</name>
    <dbReference type="NCBI Taxonomy" id="151419"/>
    <lineage>
        <taxon>Bacteria</taxon>
        <taxon>Pseudomonadati</taxon>
        <taxon>Pseudomonadota</taxon>
        <taxon>Alphaproteobacteria</taxon>
        <taxon>Hyphomicrobiales</taxon>
        <taxon>Boseaceae</taxon>
        <taxon>Bosea</taxon>
    </lineage>
</organism>
<proteinExistence type="predicted"/>
<protein>
    <submittedName>
        <fullName evidence="1">Uncharacterized protein</fullName>
    </submittedName>
</protein>
<reference evidence="2" key="1">
    <citation type="journal article" date="2019" name="Int. J. Syst. Evol. Microbiol.">
        <title>The Global Catalogue of Microorganisms (GCM) 10K type strain sequencing project: providing services to taxonomists for standard genome sequencing and annotation.</title>
        <authorList>
            <consortium name="The Broad Institute Genomics Platform"/>
            <consortium name="The Broad Institute Genome Sequencing Center for Infectious Disease"/>
            <person name="Wu L."/>
            <person name="Ma J."/>
        </authorList>
    </citation>
    <scope>NUCLEOTIDE SEQUENCE [LARGE SCALE GENOMIC DNA]</scope>
    <source>
        <strain evidence="2">CCUG 43117</strain>
    </source>
</reference>
<evidence type="ECO:0000313" key="2">
    <source>
        <dbReference type="Proteomes" id="UP001596060"/>
    </source>
</evidence>
<keyword evidence="2" id="KW-1185">Reference proteome</keyword>
<gene>
    <name evidence="1" type="ORF">ACFPN9_09265</name>
</gene>
<comment type="caution">
    <text evidence="1">The sequence shown here is derived from an EMBL/GenBank/DDBJ whole genome shotgun (WGS) entry which is preliminary data.</text>
</comment>
<evidence type="ECO:0000313" key="1">
    <source>
        <dbReference type="EMBL" id="MFC5505447.1"/>
    </source>
</evidence>
<sequence length="208" mass="22310">MTSNLHNAELLAVFSTGRPLAHPLDAYWRAPGGVGPMAATWQDKPHRVVYDLIASIVHSSAQAASAVGSVAASHGHVETVLAELATLRKEYRPSMGADVLHSWASDLVAILDKLKSPPAAPVDQLDNDRGVAADQAWLNYDFGYPVQDAEGWERITPGDEWTRKAYFDGDEPGAATVQGSFTVRFEPGNASVVEVFALCNGQRVGNSL</sequence>